<dbReference type="EMBL" id="CP089044">
    <property type="protein sequence ID" value="UYF74343.1"/>
    <property type="molecule type" value="Genomic_DNA"/>
</dbReference>
<dbReference type="InterPro" id="IPR011250">
    <property type="entry name" value="OMP/PagP_B-barrel"/>
</dbReference>
<dbReference type="RefSeq" id="WP_044435283.1">
    <property type="nucleotide sequence ID" value="NZ_BBTT01000005.1"/>
</dbReference>
<evidence type="ECO:0000313" key="2">
    <source>
        <dbReference type="EMBL" id="UYF74343.1"/>
    </source>
</evidence>
<keyword evidence="1" id="KW-0732">Signal</keyword>
<dbReference type="AlphaFoldDB" id="A0AA46P2N4"/>
<proteinExistence type="predicted"/>
<evidence type="ECO:0000313" key="3">
    <source>
        <dbReference type="Proteomes" id="UP001164081"/>
    </source>
</evidence>
<dbReference type="Proteomes" id="UP001164081">
    <property type="component" value="Chromosome"/>
</dbReference>
<reference evidence="2" key="1">
    <citation type="journal article" date="2022" name="J Glob Antimicrob Resist">
        <title>Comparative analysis of IMP-4- and OXA-58-containing plasmids of three carbapenemase-producing Acinetobacter ursingii strains in the Netherlands.</title>
        <authorList>
            <person name="Hendrickx A.P.A."/>
            <person name="Schade R.P."/>
            <person name="Landman F."/>
            <person name="Bosch T."/>
            <person name="Schouls L.M."/>
            <person name="van Dijk K."/>
        </authorList>
    </citation>
    <scope>NUCLEOTIDE SEQUENCE</scope>
    <source>
        <strain evidence="2">RIVM_C010761</strain>
    </source>
</reference>
<feature type="chain" id="PRO_5041232757" evidence="1">
    <location>
        <begin position="23"/>
        <end position="250"/>
    </location>
</feature>
<feature type="signal peptide" evidence="1">
    <location>
        <begin position="1"/>
        <end position="22"/>
    </location>
</feature>
<dbReference type="InterPro" id="IPR049853">
    <property type="entry name" value="CarO_OMP"/>
</dbReference>
<protein>
    <submittedName>
        <fullName evidence="2">Ornithine uptake porin CarO</fullName>
    </submittedName>
</protein>
<gene>
    <name evidence="2" type="primary">carO</name>
    <name evidence="2" type="ORF">LSO58_10780</name>
</gene>
<name>A0AA46P2N4_9GAMM</name>
<accession>A0AA46P2N4</accession>
<evidence type="ECO:0000256" key="1">
    <source>
        <dbReference type="SAM" id="SignalP"/>
    </source>
</evidence>
<organism evidence="2 3">
    <name type="scientific">Acinetobacter ursingii</name>
    <dbReference type="NCBI Taxonomy" id="108980"/>
    <lineage>
        <taxon>Bacteria</taxon>
        <taxon>Pseudomonadati</taxon>
        <taxon>Pseudomonadota</taxon>
        <taxon>Gammaproteobacteria</taxon>
        <taxon>Moraxellales</taxon>
        <taxon>Moraxellaceae</taxon>
        <taxon>Acinetobacter</taxon>
    </lineage>
</organism>
<dbReference type="NCBIfam" id="NF038067">
    <property type="entry name" value="OMP_CarO"/>
    <property type="match status" value="1"/>
</dbReference>
<dbReference type="SUPFAM" id="SSF56925">
    <property type="entry name" value="OMPA-like"/>
    <property type="match status" value="1"/>
</dbReference>
<sequence>MKTLKLLAVAGALAAVAGTTMADDSVVHDHYAFDQKQLLPVGVRAEVGTTGYGGAFLWQANPYVGLALGYNGGDISWTDDVSVNGTKYDLDMDNNNVYLNAEIRPWGASANPWAQGLYVAAGAAYLDNDYDLAKRIGNGETLSIDNKNYQQLVAGQEGGVRGKMNYENNISPYVGFGFAPKFNKNWGVFAEVGAYYTGNPKVELTQYNLTPVNGNTTGAQEAVDNEENKIRNDNKYEWLPVGKVGLSFYW</sequence>
<dbReference type="Gene3D" id="2.40.160.170">
    <property type="match status" value="1"/>
</dbReference>